<keyword evidence="20" id="KW-1185">Reference proteome</keyword>
<evidence type="ECO:0000256" key="1">
    <source>
        <dbReference type="ARBA" id="ARBA00004173"/>
    </source>
</evidence>
<dbReference type="InterPro" id="IPR008657">
    <property type="entry name" value="JTB"/>
</dbReference>
<comment type="similarity">
    <text evidence="15">Belongs to the JTB family.</text>
</comment>
<dbReference type="InterPro" id="IPR025714">
    <property type="entry name" value="Methyltranfer_dom"/>
</dbReference>
<feature type="transmembrane region" description="Helical" evidence="17">
    <location>
        <begin position="337"/>
        <end position="358"/>
    </location>
</feature>
<keyword evidence="12 17" id="KW-0472">Membrane</keyword>
<dbReference type="SUPFAM" id="SSF53335">
    <property type="entry name" value="S-adenosyl-L-methionine-dependent methyltransferases"/>
    <property type="match status" value="1"/>
</dbReference>
<dbReference type="FunFam" id="3.30.720.220:FF:000001">
    <property type="entry name" value="Jumping translocation breakpoint"/>
    <property type="match status" value="1"/>
</dbReference>
<comment type="caution">
    <text evidence="19">The sequence shown here is derived from an EMBL/GenBank/DDBJ whole genome shotgun (WGS) entry which is preliminary data.</text>
</comment>
<keyword evidence="14" id="KW-0131">Cell cycle</keyword>
<organism evidence="19 20">
    <name type="scientific">Trichomalopsis sarcophagae</name>
    <dbReference type="NCBI Taxonomy" id="543379"/>
    <lineage>
        <taxon>Eukaryota</taxon>
        <taxon>Metazoa</taxon>
        <taxon>Ecdysozoa</taxon>
        <taxon>Arthropoda</taxon>
        <taxon>Hexapoda</taxon>
        <taxon>Insecta</taxon>
        <taxon>Pterygota</taxon>
        <taxon>Neoptera</taxon>
        <taxon>Endopterygota</taxon>
        <taxon>Hymenoptera</taxon>
        <taxon>Apocrita</taxon>
        <taxon>Proctotrupomorpha</taxon>
        <taxon>Chalcidoidea</taxon>
        <taxon>Pteromalidae</taxon>
        <taxon>Pteromalinae</taxon>
        <taxon>Trichomalopsis</taxon>
    </lineage>
</organism>
<evidence type="ECO:0000256" key="10">
    <source>
        <dbReference type="ARBA" id="ARBA00022989"/>
    </source>
</evidence>
<dbReference type="Pfam" id="PF05439">
    <property type="entry name" value="JTB"/>
    <property type="match status" value="1"/>
</dbReference>
<comment type="subcellular location">
    <subcellularLocation>
        <location evidence="3">Cytoplasm</location>
        <location evidence="3">Cytoskeleton</location>
        <location evidence="3">Microtubule organizing center</location>
        <location evidence="3">Centrosome</location>
    </subcellularLocation>
    <subcellularLocation>
        <location evidence="2">Cytoplasm</location>
        <location evidence="2">Cytoskeleton</location>
        <location evidence="2">Spindle</location>
    </subcellularLocation>
    <subcellularLocation>
        <location evidence="4">Membrane</location>
        <topology evidence="4">Single-pass type I membrane protein</topology>
    </subcellularLocation>
    <subcellularLocation>
        <location evidence="1">Mitochondrion</location>
    </subcellularLocation>
</comment>
<evidence type="ECO:0000256" key="8">
    <source>
        <dbReference type="ARBA" id="ARBA00022729"/>
    </source>
</evidence>
<evidence type="ECO:0000259" key="18">
    <source>
        <dbReference type="Pfam" id="PF13679"/>
    </source>
</evidence>
<evidence type="ECO:0000256" key="6">
    <source>
        <dbReference type="ARBA" id="ARBA00022618"/>
    </source>
</evidence>
<dbReference type="GO" id="GO:0051301">
    <property type="term" value="P:cell division"/>
    <property type="evidence" value="ECO:0007669"/>
    <property type="project" value="UniProtKB-KW"/>
</dbReference>
<evidence type="ECO:0000256" key="17">
    <source>
        <dbReference type="SAM" id="Phobius"/>
    </source>
</evidence>
<protein>
    <recommendedName>
        <fullName evidence="16">Protein JTB</fullName>
    </recommendedName>
</protein>
<dbReference type="Gene3D" id="1.20.1050.10">
    <property type="match status" value="1"/>
</dbReference>
<dbReference type="AlphaFoldDB" id="A0A232F1V8"/>
<keyword evidence="11" id="KW-0496">Mitochondrion</keyword>
<dbReference type="PANTHER" id="PTHR13369">
    <property type="match status" value="1"/>
</dbReference>
<keyword evidence="9" id="KW-0498">Mitosis</keyword>
<keyword evidence="7 17" id="KW-0812">Transmembrane</keyword>
<dbReference type="GO" id="GO:0005739">
    <property type="term" value="C:mitochondrion"/>
    <property type="evidence" value="ECO:0007669"/>
    <property type="project" value="UniProtKB-SubCell"/>
</dbReference>
<dbReference type="OrthoDB" id="206598at2759"/>
<evidence type="ECO:0000256" key="3">
    <source>
        <dbReference type="ARBA" id="ARBA00004300"/>
    </source>
</evidence>
<evidence type="ECO:0000256" key="13">
    <source>
        <dbReference type="ARBA" id="ARBA00023212"/>
    </source>
</evidence>
<dbReference type="Proteomes" id="UP000215335">
    <property type="component" value="Unassembled WGS sequence"/>
</dbReference>
<dbReference type="Pfam" id="PF13679">
    <property type="entry name" value="Methyltransf_32"/>
    <property type="match status" value="1"/>
</dbReference>
<dbReference type="GO" id="GO:0005813">
    <property type="term" value="C:centrosome"/>
    <property type="evidence" value="ECO:0007669"/>
    <property type="project" value="UniProtKB-SubCell"/>
</dbReference>
<dbReference type="GO" id="GO:0005819">
    <property type="term" value="C:spindle"/>
    <property type="evidence" value="ECO:0007669"/>
    <property type="project" value="UniProtKB-SubCell"/>
</dbReference>
<name>A0A232F1V8_9HYME</name>
<evidence type="ECO:0000256" key="2">
    <source>
        <dbReference type="ARBA" id="ARBA00004186"/>
    </source>
</evidence>
<dbReference type="Gene3D" id="3.40.50.150">
    <property type="entry name" value="Vaccinia Virus protein VP39"/>
    <property type="match status" value="1"/>
</dbReference>
<evidence type="ECO:0000256" key="16">
    <source>
        <dbReference type="ARBA" id="ARBA00068227"/>
    </source>
</evidence>
<dbReference type="PANTHER" id="PTHR13369:SF0">
    <property type="entry name" value="GLUTATHIONE S-TRANSFERASE C-TERMINAL DOMAIN-CONTAINING PROTEIN"/>
    <property type="match status" value="1"/>
</dbReference>
<evidence type="ECO:0000313" key="20">
    <source>
        <dbReference type="Proteomes" id="UP000215335"/>
    </source>
</evidence>
<feature type="domain" description="Methyltransferase" evidence="18">
    <location>
        <begin position="484"/>
        <end position="606"/>
    </location>
</feature>
<sequence length="697" mass="79525">MIESCSKKRMLLGITLLGGLTILVLIVESHWTDTTGGKVFVENVESNSTCLSGEDFKIISECHPCSAFEIASQSIGVCTKARYKEIIECKSGEKITRSCDRVAWLEERTFWKFESITFVGAILSCIAVFWRENILRQRVIRKVARQLRGSVPIETLVTLFTIKYCNSDVQIRLVRDANVSAENSFVVDISTFQYKFIEYSEVSEIASCCELPNLEENDKSCIAGLCATLRQIIRNMLFTDPDHYSRSLLGFKESCLLACSEASIWTRFCEVDIVSTLKSTFEQNQDGILPMSLARFEKHMSQPVRLHNIYKYTMSKKFTNNAQQDKSTLPEHTFAEGLTLTLADIIIFICIHTLFTFIDRKQIRDIIPLTMKWYENMLTDDHILRSLDILRIENSYNKEVMVNYSLPHTENQSLYKSDPKRYKPRSRIYTRQDDIDYSLGKIKDHEVPVKLDDLFGQEKIVDWSAIPHEATPAGGDLPNTRLQRKFQQLESLCKPVLKLAKDGDTIVDFCSGGGHLGILLAYLLPKCNIILLENKAESMKKAKDRVVKLSLNNVIFYQSNLDYFKGHFDIGTCLHACGVATDLVLQQCIDKNAAFVCCPCCYGSVQDCHRIVYPRSQVVKDILDNRSYLVLGHSADQTHDVENVKTKQGYECMMVIDTDRKMQAEENGYQVYLNKLTPETCSPKNHLLVGWPSRLRN</sequence>
<evidence type="ECO:0000256" key="14">
    <source>
        <dbReference type="ARBA" id="ARBA00023306"/>
    </source>
</evidence>
<keyword evidence="5" id="KW-0963">Cytoplasm</keyword>
<evidence type="ECO:0000256" key="4">
    <source>
        <dbReference type="ARBA" id="ARBA00004479"/>
    </source>
</evidence>
<evidence type="ECO:0000256" key="11">
    <source>
        <dbReference type="ARBA" id="ARBA00023128"/>
    </source>
</evidence>
<keyword evidence="10 17" id="KW-1133">Transmembrane helix</keyword>
<dbReference type="FunFam" id="3.40.50.150:FF:000725">
    <property type="entry name" value="Glutathione S-transferase, C-terminal domain-containing"/>
    <property type="match status" value="1"/>
</dbReference>
<evidence type="ECO:0000256" key="9">
    <source>
        <dbReference type="ARBA" id="ARBA00022776"/>
    </source>
</evidence>
<evidence type="ECO:0000256" key="12">
    <source>
        <dbReference type="ARBA" id="ARBA00023136"/>
    </source>
</evidence>
<keyword evidence="6" id="KW-0132">Cell division</keyword>
<evidence type="ECO:0000256" key="15">
    <source>
        <dbReference type="ARBA" id="ARBA00060886"/>
    </source>
</evidence>
<keyword evidence="13" id="KW-0206">Cytoskeleton</keyword>
<keyword evidence="8" id="KW-0732">Signal</keyword>
<reference evidence="19 20" key="1">
    <citation type="journal article" date="2017" name="Curr. Biol.">
        <title>The Evolution of Venom by Co-option of Single-Copy Genes.</title>
        <authorList>
            <person name="Martinson E.O."/>
            <person name="Mrinalini"/>
            <person name="Kelkar Y.D."/>
            <person name="Chang C.H."/>
            <person name="Werren J.H."/>
        </authorList>
    </citation>
    <scope>NUCLEOTIDE SEQUENCE [LARGE SCALE GENOMIC DNA]</scope>
    <source>
        <strain evidence="19 20">Alberta</strain>
        <tissue evidence="19">Whole body</tissue>
    </source>
</reference>
<dbReference type="Gene3D" id="3.30.720.220">
    <property type="match status" value="1"/>
</dbReference>
<dbReference type="GO" id="GO:0016020">
    <property type="term" value="C:membrane"/>
    <property type="evidence" value="ECO:0007669"/>
    <property type="project" value="UniProtKB-SubCell"/>
</dbReference>
<proteinExistence type="inferred from homology"/>
<feature type="transmembrane region" description="Helical" evidence="17">
    <location>
        <begin position="12"/>
        <end position="31"/>
    </location>
</feature>
<evidence type="ECO:0000313" key="19">
    <source>
        <dbReference type="EMBL" id="OXU24513.1"/>
    </source>
</evidence>
<feature type="transmembrane region" description="Helical" evidence="17">
    <location>
        <begin position="110"/>
        <end position="130"/>
    </location>
</feature>
<dbReference type="InterPro" id="IPR029063">
    <property type="entry name" value="SAM-dependent_MTases_sf"/>
</dbReference>
<dbReference type="EMBL" id="NNAY01001279">
    <property type="protein sequence ID" value="OXU24513.1"/>
    <property type="molecule type" value="Genomic_DNA"/>
</dbReference>
<evidence type="ECO:0000256" key="7">
    <source>
        <dbReference type="ARBA" id="ARBA00022692"/>
    </source>
</evidence>
<accession>A0A232F1V8</accession>
<evidence type="ECO:0000256" key="5">
    <source>
        <dbReference type="ARBA" id="ARBA00022490"/>
    </source>
</evidence>
<gene>
    <name evidence="19" type="ORF">TSAR_006408</name>
</gene>
<dbReference type="STRING" id="543379.A0A232F1V8"/>